<dbReference type="InterPro" id="IPR023582">
    <property type="entry name" value="Impact"/>
</dbReference>
<evidence type="ECO:0000256" key="1">
    <source>
        <dbReference type="ARBA" id="ARBA00007665"/>
    </source>
</evidence>
<evidence type="ECO:0000259" key="3">
    <source>
        <dbReference type="Pfam" id="PF09186"/>
    </source>
</evidence>
<dbReference type="Pfam" id="PF01205">
    <property type="entry name" value="Impact_N"/>
    <property type="match status" value="1"/>
</dbReference>
<dbReference type="InterPro" id="IPR001498">
    <property type="entry name" value="Impact_N"/>
</dbReference>
<organism evidence="4 5">
    <name type="scientific">Brachybacterium fresconis</name>
    <dbReference type="NCBI Taxonomy" id="173363"/>
    <lineage>
        <taxon>Bacteria</taxon>
        <taxon>Bacillati</taxon>
        <taxon>Actinomycetota</taxon>
        <taxon>Actinomycetes</taxon>
        <taxon>Micrococcales</taxon>
        <taxon>Dermabacteraceae</taxon>
        <taxon>Brachybacterium</taxon>
    </lineage>
</organism>
<dbReference type="PANTHER" id="PTHR16301">
    <property type="entry name" value="IMPACT-RELATED"/>
    <property type="match status" value="1"/>
</dbReference>
<dbReference type="InterPro" id="IPR020569">
    <property type="entry name" value="UPF0029_Impact_CS"/>
</dbReference>
<accession>A0ABS4YJX6</accession>
<evidence type="ECO:0000313" key="5">
    <source>
        <dbReference type="Proteomes" id="UP000698222"/>
    </source>
</evidence>
<sequence>MPDPLVLAADVETELVEKRSRFLTRLHRVDSPEQAEALIRAARREHPDARHHCTALVLGETPQRAEVHRSSDDGEPSGTAGMPMLQALLHAGLIDTLAIVIRYFGGIKLGAGGLLRAYTAGVEQAITAAELHCRTSLVVAELEVSLAEIGLAENAVRLWADAHGAQVEPTAYTSRAATLTVLVAPEHLAALQADVARWSSGRVAVDETGRRMADVALEATDPPQSS</sequence>
<dbReference type="InterPro" id="IPR020568">
    <property type="entry name" value="Ribosomal_Su5_D2-typ_SF"/>
</dbReference>
<dbReference type="EMBL" id="JAGIOC010000001">
    <property type="protein sequence ID" value="MBP2408702.1"/>
    <property type="molecule type" value="Genomic_DNA"/>
</dbReference>
<dbReference type="Proteomes" id="UP000698222">
    <property type="component" value="Unassembled WGS sequence"/>
</dbReference>
<dbReference type="InterPro" id="IPR036956">
    <property type="entry name" value="Impact_N_sf"/>
</dbReference>
<comment type="similarity">
    <text evidence="1">Belongs to the IMPACT family.</text>
</comment>
<proteinExistence type="inferred from homology"/>
<comment type="caution">
    <text evidence="4">The sequence shown here is derived from an EMBL/GenBank/DDBJ whole genome shotgun (WGS) entry which is preliminary data.</text>
</comment>
<dbReference type="SUPFAM" id="SSF54211">
    <property type="entry name" value="Ribosomal protein S5 domain 2-like"/>
    <property type="match status" value="1"/>
</dbReference>
<reference evidence="4 5" key="1">
    <citation type="submission" date="2021-03" db="EMBL/GenBank/DDBJ databases">
        <title>Sequencing the genomes of 1000 actinobacteria strains.</title>
        <authorList>
            <person name="Klenk H.-P."/>
        </authorList>
    </citation>
    <scope>NUCLEOTIDE SEQUENCE [LARGE SCALE GENOMIC DNA]</scope>
    <source>
        <strain evidence="4 5">DSM 14564</strain>
    </source>
</reference>
<dbReference type="Gene3D" id="3.30.230.30">
    <property type="entry name" value="Impact, N-terminal domain"/>
    <property type="match status" value="1"/>
</dbReference>
<dbReference type="RefSeq" id="WP_209889552.1">
    <property type="nucleotide sequence ID" value="NZ_BAAAJV010000001.1"/>
</dbReference>
<evidence type="ECO:0000259" key="2">
    <source>
        <dbReference type="Pfam" id="PF01205"/>
    </source>
</evidence>
<feature type="domain" description="UPF0029" evidence="3">
    <location>
        <begin position="155"/>
        <end position="202"/>
    </location>
</feature>
<evidence type="ECO:0000313" key="4">
    <source>
        <dbReference type="EMBL" id="MBP2408702.1"/>
    </source>
</evidence>
<dbReference type="InterPro" id="IPR015269">
    <property type="entry name" value="UPF0029_Impact_C"/>
</dbReference>
<dbReference type="PROSITE" id="PS00910">
    <property type="entry name" value="UPF0029"/>
    <property type="match status" value="1"/>
</dbReference>
<feature type="domain" description="Impact N-terminal" evidence="2">
    <location>
        <begin position="18"/>
        <end position="126"/>
    </location>
</feature>
<keyword evidence="5" id="KW-1185">Reference proteome</keyword>
<name>A0ABS4YJX6_9MICO</name>
<dbReference type="Pfam" id="PF09186">
    <property type="entry name" value="DUF1949"/>
    <property type="match status" value="1"/>
</dbReference>
<protein>
    <submittedName>
        <fullName evidence="4">YigZ family protein</fullName>
    </submittedName>
</protein>
<gene>
    <name evidence="4" type="ORF">JOF44_001605</name>
</gene>
<dbReference type="PANTHER" id="PTHR16301:SF20">
    <property type="entry name" value="IMPACT FAMILY MEMBER YIGZ"/>
    <property type="match status" value="1"/>
</dbReference>